<keyword evidence="4" id="KW-1185">Reference proteome</keyword>
<feature type="domain" description="AbiEi antitoxin N-terminal" evidence="2">
    <location>
        <begin position="2"/>
        <end position="46"/>
    </location>
</feature>
<gene>
    <name evidence="3" type="ORF">Dfulv_07110</name>
</gene>
<organism evidence="3 4">
    <name type="scientific">Dactylosporangium fulvum</name>
    <dbReference type="NCBI Taxonomy" id="53359"/>
    <lineage>
        <taxon>Bacteria</taxon>
        <taxon>Bacillati</taxon>
        <taxon>Actinomycetota</taxon>
        <taxon>Actinomycetes</taxon>
        <taxon>Micromonosporales</taxon>
        <taxon>Micromonosporaceae</taxon>
        <taxon>Dactylosporangium</taxon>
    </lineage>
</organism>
<dbReference type="Pfam" id="PF13338">
    <property type="entry name" value="AbiEi_4"/>
    <property type="match status" value="1"/>
</dbReference>
<dbReference type="InterPro" id="IPR025159">
    <property type="entry name" value="AbiEi_N"/>
</dbReference>
<dbReference type="RefSeq" id="WP_259861836.1">
    <property type="nucleotide sequence ID" value="NZ_BAAAST010000021.1"/>
</dbReference>
<evidence type="ECO:0000313" key="4">
    <source>
        <dbReference type="Proteomes" id="UP001059617"/>
    </source>
</evidence>
<evidence type="ECO:0000313" key="3">
    <source>
        <dbReference type="EMBL" id="UWP84017.1"/>
    </source>
</evidence>
<evidence type="ECO:0000256" key="1">
    <source>
        <dbReference type="SAM" id="MobiDB-lite"/>
    </source>
</evidence>
<reference evidence="3" key="2">
    <citation type="submission" date="2022-09" db="EMBL/GenBank/DDBJ databases">
        <title>Biosynthetic gene clusters of Dactylosporangioum fulvum.</title>
        <authorList>
            <person name="Caradec T."/>
        </authorList>
    </citation>
    <scope>NUCLEOTIDE SEQUENCE</scope>
    <source>
        <strain evidence="3">NRRL B-16292</strain>
    </source>
</reference>
<name>A0ABY5W251_9ACTN</name>
<feature type="region of interest" description="Disordered" evidence="1">
    <location>
        <begin position="243"/>
        <end position="262"/>
    </location>
</feature>
<proteinExistence type="predicted"/>
<reference evidence="3" key="1">
    <citation type="submission" date="2021-04" db="EMBL/GenBank/DDBJ databases">
        <authorList>
            <person name="Hartkoorn R.C."/>
            <person name="Beaudoing E."/>
            <person name="Hot D."/>
        </authorList>
    </citation>
    <scope>NUCLEOTIDE SEQUENCE</scope>
    <source>
        <strain evidence="3">NRRL B-16292</strain>
    </source>
</reference>
<dbReference type="Proteomes" id="UP001059617">
    <property type="component" value="Chromosome"/>
</dbReference>
<protein>
    <submittedName>
        <fullName evidence="3">Type IV toxin-antitoxin system AbiEi family antitoxin domain-containing protein</fullName>
    </submittedName>
</protein>
<feature type="compositionally biased region" description="Basic and acidic residues" evidence="1">
    <location>
        <begin position="243"/>
        <end position="258"/>
    </location>
</feature>
<dbReference type="EMBL" id="CP073720">
    <property type="protein sequence ID" value="UWP84017.1"/>
    <property type="molecule type" value="Genomic_DNA"/>
</dbReference>
<sequence>MLDELLKRQAGVVTRAQALAAGLRADVIRRNVDAGRWVLVFRGVYRTFTGEPTRASTLWAVLLRAGSGAALSHRTAAELHGLVDKPSDPIHVTIPAGRRIRPMPGVVVHHRARIAVQAGSPLRRTRVEETVLDLCDLATRADTAVGWITTACGRRLTTPERILDAVSHRKQLRWRRLITAVLDDTAEGVHSVLERRYLRDVERGHRLPPGRRQAKRRVGDRHEYRDVLYDGFGTVVELDGRAYHPEERRSRDRQRDNESAAVGERTLRYGWADVTTPCPTASQVARALRAGGWRGQVQPCKRRDCTVRRTARRRFHDPEDFTPNSGVKSSGS</sequence>
<accession>A0ABY5W251</accession>
<evidence type="ECO:0000259" key="2">
    <source>
        <dbReference type="Pfam" id="PF13338"/>
    </source>
</evidence>